<gene>
    <name evidence="4" type="ORF">niasHT_024578</name>
</gene>
<dbReference type="PANTHER" id="PTHR47768:SF1">
    <property type="entry name" value="GLOBIN FAMILY PROFILE DOMAIN-CONTAINING PROTEIN"/>
    <property type="match status" value="1"/>
</dbReference>
<feature type="compositionally biased region" description="Low complexity" evidence="2">
    <location>
        <begin position="84"/>
        <end position="94"/>
    </location>
</feature>
<proteinExistence type="inferred from homology"/>
<dbReference type="PANTHER" id="PTHR47768">
    <property type="entry name" value="GLOBIN RELATED-RELATED"/>
    <property type="match status" value="1"/>
</dbReference>
<feature type="compositionally biased region" description="Polar residues" evidence="2">
    <location>
        <begin position="67"/>
        <end position="83"/>
    </location>
</feature>
<accession>A0ABD2K7S7</accession>
<keyword evidence="1" id="KW-0408">Iron</keyword>
<comment type="caution">
    <text evidence="4">The sequence shown here is derived from an EMBL/GenBank/DDBJ whole genome shotgun (WGS) entry which is preliminary data.</text>
</comment>
<dbReference type="GO" id="GO:0005344">
    <property type="term" value="F:oxygen carrier activity"/>
    <property type="evidence" value="ECO:0007669"/>
    <property type="project" value="UniProtKB-KW"/>
</dbReference>
<feature type="domain" description="Globin" evidence="3">
    <location>
        <begin position="123"/>
        <end position="237"/>
    </location>
</feature>
<evidence type="ECO:0000256" key="1">
    <source>
        <dbReference type="RuleBase" id="RU000356"/>
    </source>
</evidence>
<evidence type="ECO:0000313" key="5">
    <source>
        <dbReference type="Proteomes" id="UP001620626"/>
    </source>
</evidence>
<name>A0ABD2K7S7_9BILA</name>
<dbReference type="InterPro" id="IPR000971">
    <property type="entry name" value="Globin"/>
</dbReference>
<keyword evidence="1" id="KW-0813">Transport</keyword>
<dbReference type="AlphaFoldDB" id="A0ABD2K7S7"/>
<dbReference type="SUPFAM" id="SSF46458">
    <property type="entry name" value="Globin-like"/>
    <property type="match status" value="1"/>
</dbReference>
<dbReference type="InterPro" id="IPR012292">
    <property type="entry name" value="Globin/Proto"/>
</dbReference>
<dbReference type="Gene3D" id="1.10.490.10">
    <property type="entry name" value="Globins"/>
    <property type="match status" value="1"/>
</dbReference>
<dbReference type="InterPro" id="IPR053341">
    <property type="entry name" value="Oxidative_stress_globin-like"/>
</dbReference>
<evidence type="ECO:0000256" key="2">
    <source>
        <dbReference type="SAM" id="MobiDB-lite"/>
    </source>
</evidence>
<dbReference type="Pfam" id="PF00042">
    <property type="entry name" value="Globin"/>
    <property type="match status" value="1"/>
</dbReference>
<protein>
    <recommendedName>
        <fullName evidence="3">Globin domain-containing protein</fullName>
    </recommendedName>
</protein>
<reference evidence="4 5" key="1">
    <citation type="submission" date="2024-10" db="EMBL/GenBank/DDBJ databases">
        <authorList>
            <person name="Kim D."/>
        </authorList>
    </citation>
    <scope>NUCLEOTIDE SEQUENCE [LARGE SCALE GENOMIC DNA]</scope>
    <source>
        <strain evidence="4">BH-2024</strain>
    </source>
</reference>
<comment type="similarity">
    <text evidence="1">Belongs to the globin family.</text>
</comment>
<evidence type="ECO:0000313" key="4">
    <source>
        <dbReference type="EMBL" id="KAL3098824.1"/>
    </source>
</evidence>
<dbReference type="Proteomes" id="UP001620626">
    <property type="component" value="Unassembled WGS sequence"/>
</dbReference>
<dbReference type="CDD" id="cd01040">
    <property type="entry name" value="Mb-like"/>
    <property type="match status" value="1"/>
</dbReference>
<keyword evidence="5" id="KW-1185">Reference proteome</keyword>
<dbReference type="EMBL" id="JBICBT010000819">
    <property type="protein sequence ID" value="KAL3098824.1"/>
    <property type="molecule type" value="Genomic_DNA"/>
</dbReference>
<sequence length="237" mass="27139">MEQQQQQQQQQQQHQNANNNDHYVTVSGQFCCGVGHCPTLLMRSFRALFHGTGGDVAAQNSETAVTKNGGTKMANGQANDVNSPPTTTQQPQQQKPNEILKIKAPSVEDSLDGLNEEQIIGWEPNDYEKELVKRTWSDDFDFLYELGASIYEYIFEHNPQAKQLFPKIHRHGDEWRQSGDFRSQALKFVQTIAYAAKNLYHMEECLKPSLLAIGERHVQYAARGFRPEHWNIFLVKF</sequence>
<evidence type="ECO:0000259" key="3">
    <source>
        <dbReference type="PROSITE" id="PS01033"/>
    </source>
</evidence>
<dbReference type="InterPro" id="IPR009050">
    <property type="entry name" value="Globin-like_sf"/>
</dbReference>
<keyword evidence="1" id="KW-0349">Heme</keyword>
<dbReference type="InterPro" id="IPR044399">
    <property type="entry name" value="Mb-like_M"/>
</dbReference>
<keyword evidence="1" id="KW-0479">Metal-binding</keyword>
<feature type="region of interest" description="Disordered" evidence="2">
    <location>
        <begin position="67"/>
        <end position="98"/>
    </location>
</feature>
<keyword evidence="1" id="KW-0561">Oxygen transport</keyword>
<dbReference type="PROSITE" id="PS01033">
    <property type="entry name" value="GLOBIN"/>
    <property type="match status" value="1"/>
</dbReference>
<organism evidence="4 5">
    <name type="scientific">Heterodera trifolii</name>
    <dbReference type="NCBI Taxonomy" id="157864"/>
    <lineage>
        <taxon>Eukaryota</taxon>
        <taxon>Metazoa</taxon>
        <taxon>Ecdysozoa</taxon>
        <taxon>Nematoda</taxon>
        <taxon>Chromadorea</taxon>
        <taxon>Rhabditida</taxon>
        <taxon>Tylenchina</taxon>
        <taxon>Tylenchomorpha</taxon>
        <taxon>Tylenchoidea</taxon>
        <taxon>Heteroderidae</taxon>
        <taxon>Heteroderinae</taxon>
        <taxon>Heterodera</taxon>
    </lineage>
</organism>